<evidence type="ECO:0000256" key="1">
    <source>
        <dbReference type="ARBA" id="ARBA00004651"/>
    </source>
</evidence>
<feature type="transmembrane region" description="Helical" evidence="8">
    <location>
        <begin position="7"/>
        <end position="31"/>
    </location>
</feature>
<name>A0A6C0K235_9ZZZZ</name>
<evidence type="ECO:0000256" key="6">
    <source>
        <dbReference type="ARBA" id="ARBA00022989"/>
    </source>
</evidence>
<dbReference type="PANTHER" id="PTHR19139:SF199">
    <property type="entry name" value="MIP17260P"/>
    <property type="match status" value="1"/>
</dbReference>
<evidence type="ECO:0000256" key="8">
    <source>
        <dbReference type="SAM" id="Phobius"/>
    </source>
</evidence>
<keyword evidence="4" id="KW-1003">Cell membrane</keyword>
<protein>
    <recommendedName>
        <fullName evidence="10">Major intrinsic protein</fullName>
    </recommendedName>
</protein>
<keyword evidence="6 8" id="KW-1133">Transmembrane helix</keyword>
<organism evidence="9">
    <name type="scientific">viral metagenome</name>
    <dbReference type="NCBI Taxonomy" id="1070528"/>
    <lineage>
        <taxon>unclassified sequences</taxon>
        <taxon>metagenomes</taxon>
        <taxon>organismal metagenomes</taxon>
    </lineage>
</organism>
<proteinExistence type="inferred from homology"/>
<comment type="subcellular location">
    <subcellularLocation>
        <location evidence="1">Cell membrane</location>
        <topology evidence="1">Multi-pass membrane protein</topology>
    </subcellularLocation>
</comment>
<dbReference type="PROSITE" id="PS00221">
    <property type="entry name" value="MIP"/>
    <property type="match status" value="1"/>
</dbReference>
<dbReference type="GO" id="GO:0015250">
    <property type="term" value="F:water channel activity"/>
    <property type="evidence" value="ECO:0007669"/>
    <property type="project" value="TreeGrafter"/>
</dbReference>
<evidence type="ECO:0000313" key="9">
    <source>
        <dbReference type="EMBL" id="QHU12112.1"/>
    </source>
</evidence>
<dbReference type="AlphaFoldDB" id="A0A6C0K235"/>
<dbReference type="Pfam" id="PF00230">
    <property type="entry name" value="MIP"/>
    <property type="match status" value="1"/>
</dbReference>
<dbReference type="InterPro" id="IPR022357">
    <property type="entry name" value="MIP_CS"/>
</dbReference>
<comment type="similarity">
    <text evidence="2">Belongs to the MIP/aquaporin (TC 1.A.8) family.</text>
</comment>
<evidence type="ECO:0000256" key="7">
    <source>
        <dbReference type="ARBA" id="ARBA00023136"/>
    </source>
</evidence>
<evidence type="ECO:0000256" key="3">
    <source>
        <dbReference type="ARBA" id="ARBA00022448"/>
    </source>
</evidence>
<reference evidence="9" key="1">
    <citation type="journal article" date="2020" name="Nature">
        <title>Giant virus diversity and host interactions through global metagenomics.</title>
        <authorList>
            <person name="Schulz F."/>
            <person name="Roux S."/>
            <person name="Paez-Espino D."/>
            <person name="Jungbluth S."/>
            <person name="Walsh D.A."/>
            <person name="Denef V.J."/>
            <person name="McMahon K.D."/>
            <person name="Konstantinidis K.T."/>
            <person name="Eloe-Fadrosh E.A."/>
            <person name="Kyrpides N.C."/>
            <person name="Woyke T."/>
        </authorList>
    </citation>
    <scope>NUCLEOTIDE SEQUENCE</scope>
    <source>
        <strain evidence="9">GVMAG-S-1101171-110</strain>
    </source>
</reference>
<evidence type="ECO:0000256" key="2">
    <source>
        <dbReference type="ARBA" id="ARBA00006175"/>
    </source>
</evidence>
<sequence>MNALPLIAEFFGTFLLLMSIFATGNALIIGLTLSFNIWLLGGISGSHMNPAVSIAMLVNGAISPMEFIIFTVAQFAGAVSAWYAYKTLV</sequence>
<dbReference type="EMBL" id="MN740798">
    <property type="protein sequence ID" value="QHU12112.1"/>
    <property type="molecule type" value="Genomic_DNA"/>
</dbReference>
<evidence type="ECO:0008006" key="10">
    <source>
        <dbReference type="Google" id="ProtNLM"/>
    </source>
</evidence>
<keyword evidence="5 8" id="KW-0812">Transmembrane</keyword>
<evidence type="ECO:0000256" key="4">
    <source>
        <dbReference type="ARBA" id="ARBA00022475"/>
    </source>
</evidence>
<dbReference type="Gene3D" id="1.20.1080.10">
    <property type="entry name" value="Glycerol uptake facilitator protein"/>
    <property type="match status" value="1"/>
</dbReference>
<dbReference type="InterPro" id="IPR034294">
    <property type="entry name" value="Aquaporin_transptr"/>
</dbReference>
<dbReference type="GO" id="GO:0005886">
    <property type="term" value="C:plasma membrane"/>
    <property type="evidence" value="ECO:0007669"/>
    <property type="project" value="UniProtKB-SubCell"/>
</dbReference>
<evidence type="ECO:0000256" key="5">
    <source>
        <dbReference type="ARBA" id="ARBA00022692"/>
    </source>
</evidence>
<accession>A0A6C0K235</accession>
<dbReference type="SUPFAM" id="SSF81338">
    <property type="entry name" value="Aquaporin-like"/>
    <property type="match status" value="1"/>
</dbReference>
<dbReference type="InterPro" id="IPR023271">
    <property type="entry name" value="Aquaporin-like"/>
</dbReference>
<dbReference type="PANTHER" id="PTHR19139">
    <property type="entry name" value="AQUAPORIN TRANSPORTER"/>
    <property type="match status" value="1"/>
</dbReference>
<keyword evidence="3" id="KW-0813">Transport</keyword>
<dbReference type="InterPro" id="IPR000425">
    <property type="entry name" value="MIP"/>
</dbReference>
<keyword evidence="7 8" id="KW-0472">Membrane</keyword>